<proteinExistence type="predicted"/>
<feature type="transmembrane region" description="Helical" evidence="1">
    <location>
        <begin position="53"/>
        <end position="78"/>
    </location>
</feature>
<dbReference type="Proteomes" id="UP000199548">
    <property type="component" value="Unassembled WGS sequence"/>
</dbReference>
<protein>
    <submittedName>
        <fullName evidence="2">Uncharacterized protein</fullName>
    </submittedName>
</protein>
<dbReference type="OrthoDB" id="9135504at2"/>
<name>A0A1I3GM14_9BURK</name>
<evidence type="ECO:0000313" key="2">
    <source>
        <dbReference type="EMBL" id="SFI24508.1"/>
    </source>
</evidence>
<keyword evidence="3" id="KW-1185">Reference proteome</keyword>
<dbReference type="AlphaFoldDB" id="A0A1I3GM14"/>
<feature type="transmembrane region" description="Helical" evidence="1">
    <location>
        <begin position="15"/>
        <end position="33"/>
    </location>
</feature>
<evidence type="ECO:0000313" key="3">
    <source>
        <dbReference type="Proteomes" id="UP000199548"/>
    </source>
</evidence>
<keyword evidence="1" id="KW-0472">Membrane</keyword>
<gene>
    <name evidence="2" type="ORF">SAMN05192543_102585</name>
</gene>
<organism evidence="2 3">
    <name type="scientific">Paraburkholderia megapolitana</name>
    <dbReference type="NCBI Taxonomy" id="420953"/>
    <lineage>
        <taxon>Bacteria</taxon>
        <taxon>Pseudomonadati</taxon>
        <taxon>Pseudomonadota</taxon>
        <taxon>Betaproteobacteria</taxon>
        <taxon>Burkholderiales</taxon>
        <taxon>Burkholderiaceae</taxon>
        <taxon>Paraburkholderia</taxon>
    </lineage>
</organism>
<accession>A0A1I3GM14</accession>
<dbReference type="EMBL" id="FOQU01000002">
    <property type="protein sequence ID" value="SFI24508.1"/>
    <property type="molecule type" value="Genomic_DNA"/>
</dbReference>
<keyword evidence="1" id="KW-1133">Transmembrane helix</keyword>
<dbReference type="RefSeq" id="WP_091010295.1">
    <property type="nucleotide sequence ID" value="NZ_CP041745.1"/>
</dbReference>
<feature type="transmembrane region" description="Helical" evidence="1">
    <location>
        <begin position="90"/>
        <end position="114"/>
    </location>
</feature>
<evidence type="ECO:0000256" key="1">
    <source>
        <dbReference type="SAM" id="Phobius"/>
    </source>
</evidence>
<sequence>MTKHKQFITVGRSTIAYLISMVAGAMALFPVLMAETAGSASNHRIFDSIAEFALAELGAAWFGLLFFALPVLPLYIVGMIIAKKIGTAHWLYFTTMGIALLLCVWASVTLLSSIPSERAVFTFNAFVQLVVPIGAVSGLACWLFLYFTWSREPA</sequence>
<reference evidence="2 3" key="1">
    <citation type="submission" date="2016-10" db="EMBL/GenBank/DDBJ databases">
        <authorList>
            <person name="de Groot N.N."/>
        </authorList>
    </citation>
    <scope>NUCLEOTIDE SEQUENCE [LARGE SCALE GENOMIC DNA]</scope>
    <source>
        <strain evidence="2 3">LMG 23650</strain>
    </source>
</reference>
<keyword evidence="1" id="KW-0812">Transmembrane</keyword>
<feature type="transmembrane region" description="Helical" evidence="1">
    <location>
        <begin position="126"/>
        <end position="149"/>
    </location>
</feature>